<dbReference type="SUPFAM" id="SSF46689">
    <property type="entry name" value="Homeodomain-like"/>
    <property type="match status" value="1"/>
</dbReference>
<dbReference type="InterPro" id="IPR009057">
    <property type="entry name" value="Homeodomain-like_sf"/>
</dbReference>
<dbReference type="RefSeq" id="WP_236865989.1">
    <property type="nucleotide sequence ID" value="NZ_BAABAZ010000006.1"/>
</dbReference>
<evidence type="ECO:0000256" key="3">
    <source>
        <dbReference type="ARBA" id="ARBA00023125"/>
    </source>
</evidence>
<dbReference type="Proteomes" id="UP001501586">
    <property type="component" value="Unassembled WGS sequence"/>
</dbReference>
<feature type="domain" description="HTH tetR-type" evidence="6">
    <location>
        <begin position="4"/>
        <end position="64"/>
    </location>
</feature>
<dbReference type="InterPro" id="IPR001647">
    <property type="entry name" value="HTH_TetR"/>
</dbReference>
<protein>
    <submittedName>
        <fullName evidence="7">TetR/AcrR family transcriptional regulator</fullName>
    </submittedName>
</protein>
<evidence type="ECO:0000256" key="1">
    <source>
        <dbReference type="ARBA" id="ARBA00022491"/>
    </source>
</evidence>
<proteinExistence type="predicted"/>
<gene>
    <name evidence="7" type="ORF">GCM10022261_18760</name>
</gene>
<evidence type="ECO:0000313" key="7">
    <source>
        <dbReference type="EMBL" id="GAA4284345.1"/>
    </source>
</evidence>
<evidence type="ECO:0000256" key="5">
    <source>
        <dbReference type="PROSITE-ProRule" id="PRU00335"/>
    </source>
</evidence>
<reference evidence="8" key="1">
    <citation type="journal article" date="2019" name="Int. J. Syst. Evol. Microbiol.">
        <title>The Global Catalogue of Microorganisms (GCM) 10K type strain sequencing project: providing services to taxonomists for standard genome sequencing and annotation.</title>
        <authorList>
            <consortium name="The Broad Institute Genomics Platform"/>
            <consortium name="The Broad Institute Genome Sequencing Center for Infectious Disease"/>
            <person name="Wu L."/>
            <person name="Ma J."/>
        </authorList>
    </citation>
    <scope>NUCLEOTIDE SEQUENCE [LARGE SCALE GENOMIC DNA]</scope>
    <source>
        <strain evidence="8">JCM 17458</strain>
    </source>
</reference>
<name>A0ABP8EK32_9MICO</name>
<dbReference type="PROSITE" id="PS50977">
    <property type="entry name" value="HTH_TETR_2"/>
    <property type="match status" value="1"/>
</dbReference>
<keyword evidence="3 5" id="KW-0238">DNA-binding</keyword>
<evidence type="ECO:0000256" key="4">
    <source>
        <dbReference type="ARBA" id="ARBA00023163"/>
    </source>
</evidence>
<keyword evidence="1" id="KW-0678">Repressor</keyword>
<keyword evidence="8" id="KW-1185">Reference proteome</keyword>
<dbReference type="Pfam" id="PF00440">
    <property type="entry name" value="TetR_N"/>
    <property type="match status" value="1"/>
</dbReference>
<keyword evidence="2" id="KW-0805">Transcription regulation</keyword>
<dbReference type="EMBL" id="BAABAZ010000006">
    <property type="protein sequence ID" value="GAA4284345.1"/>
    <property type="molecule type" value="Genomic_DNA"/>
</dbReference>
<dbReference type="InterPro" id="IPR041490">
    <property type="entry name" value="KstR2_TetR_C"/>
</dbReference>
<dbReference type="PRINTS" id="PR00455">
    <property type="entry name" value="HTHTETR"/>
</dbReference>
<evidence type="ECO:0000256" key="2">
    <source>
        <dbReference type="ARBA" id="ARBA00023015"/>
    </source>
</evidence>
<accession>A0ABP8EK32</accession>
<evidence type="ECO:0000259" key="6">
    <source>
        <dbReference type="PROSITE" id="PS50977"/>
    </source>
</evidence>
<evidence type="ECO:0000313" key="8">
    <source>
        <dbReference type="Proteomes" id="UP001501586"/>
    </source>
</evidence>
<organism evidence="7 8">
    <name type="scientific">Brevibacterium daeguense</name>
    <dbReference type="NCBI Taxonomy" id="909936"/>
    <lineage>
        <taxon>Bacteria</taxon>
        <taxon>Bacillati</taxon>
        <taxon>Actinomycetota</taxon>
        <taxon>Actinomycetes</taxon>
        <taxon>Micrococcales</taxon>
        <taxon>Brevibacteriaceae</taxon>
        <taxon>Brevibacterium</taxon>
    </lineage>
</organism>
<dbReference type="Pfam" id="PF17932">
    <property type="entry name" value="TetR_C_24"/>
    <property type="match status" value="1"/>
</dbReference>
<keyword evidence="4" id="KW-0804">Transcription</keyword>
<dbReference type="InterPro" id="IPR050109">
    <property type="entry name" value="HTH-type_TetR-like_transc_reg"/>
</dbReference>
<dbReference type="PANTHER" id="PTHR30055:SF175">
    <property type="entry name" value="HTH-TYPE TRANSCRIPTIONAL REPRESSOR KSTR2"/>
    <property type="match status" value="1"/>
</dbReference>
<comment type="caution">
    <text evidence="7">The sequence shown here is derived from an EMBL/GenBank/DDBJ whole genome shotgun (WGS) entry which is preliminary data.</text>
</comment>
<sequence length="224" mass="25203">MRATNGRADILRAARNTFARKGYDGASIRDIAQEAGLSLSALYYYFPSKQDALYELITKAFEWYIEHANGVIEDAGDSEVDRVASLIRFVVRYRAQNGLISRVTLRDTERLDPEKYEKIRELQRVSRAILTDVLAKGMETGVFRIENPDLAGRAILSILNSIPLWYREGGPLDIPALERSYTAYCLRLLGYQELAGEFDRLLNLPLNEDGTATFIESETAAVNG</sequence>
<dbReference type="SUPFAM" id="SSF48498">
    <property type="entry name" value="Tetracyclin repressor-like, C-terminal domain"/>
    <property type="match status" value="1"/>
</dbReference>
<dbReference type="InterPro" id="IPR036271">
    <property type="entry name" value="Tet_transcr_reg_TetR-rel_C_sf"/>
</dbReference>
<feature type="DNA-binding region" description="H-T-H motif" evidence="5">
    <location>
        <begin position="27"/>
        <end position="46"/>
    </location>
</feature>
<dbReference type="Gene3D" id="1.10.357.10">
    <property type="entry name" value="Tetracycline Repressor, domain 2"/>
    <property type="match status" value="1"/>
</dbReference>
<dbReference type="PANTHER" id="PTHR30055">
    <property type="entry name" value="HTH-TYPE TRANSCRIPTIONAL REGULATOR RUTR"/>
    <property type="match status" value="1"/>
</dbReference>